<dbReference type="Pfam" id="PF01243">
    <property type="entry name" value="PNPOx_N"/>
    <property type="match status" value="1"/>
</dbReference>
<dbReference type="Gene3D" id="2.30.110.10">
    <property type="entry name" value="Electron Transport, Fmn-binding Protein, Chain A"/>
    <property type="match status" value="1"/>
</dbReference>
<name>A0A081CWG6_9HYPH</name>
<sequence>MNTINEAMQTDIDNSVLCWLATADLSGIPNVSPKEIFSTYGDDRIVVADIASANSVRNIRANPNVCVSFIDIFHQRGFKIIGRAVIIEREDADFRVVGHQVLKMVGNDYPIQRLIAIEISRISRIWAPSYKLFPERTETDRMQSAYDTYGVSPNVITE</sequence>
<dbReference type="InterPro" id="IPR012349">
    <property type="entry name" value="Split_barrel_FMN-bd"/>
</dbReference>
<dbReference type="SUPFAM" id="SSF50475">
    <property type="entry name" value="FMN-binding split barrel"/>
    <property type="match status" value="1"/>
</dbReference>
<dbReference type="Proteomes" id="UP000028701">
    <property type="component" value="Unassembled WGS sequence"/>
</dbReference>
<evidence type="ECO:0000313" key="2">
    <source>
        <dbReference type="EMBL" id="GAK71012.1"/>
    </source>
</evidence>
<proteinExistence type="predicted"/>
<feature type="domain" description="Pyridoxamine 5'-phosphate oxidase N-terminal" evidence="1">
    <location>
        <begin position="5"/>
        <end position="101"/>
    </location>
</feature>
<dbReference type="PANTHER" id="PTHR40660">
    <property type="entry name" value="5'-PHOSPHATE OXIDASE PUTATIVE DOMAIN-CONTAINING PROTEIN-RELATED"/>
    <property type="match status" value="1"/>
</dbReference>
<comment type="caution">
    <text evidence="2">The sequence shown here is derived from an EMBL/GenBank/DDBJ whole genome shotgun (WGS) entry which is preliminary data.</text>
</comment>
<evidence type="ECO:0000313" key="3">
    <source>
        <dbReference type="Proteomes" id="UP000028701"/>
    </source>
</evidence>
<organism evidence="2 3">
    <name type="scientific">Agrobacterium rubi TR3 = NBRC 13261</name>
    <dbReference type="NCBI Taxonomy" id="1368415"/>
    <lineage>
        <taxon>Bacteria</taxon>
        <taxon>Pseudomonadati</taxon>
        <taxon>Pseudomonadota</taxon>
        <taxon>Alphaproteobacteria</taxon>
        <taxon>Hyphomicrobiales</taxon>
        <taxon>Rhizobiaceae</taxon>
        <taxon>Rhizobium/Agrobacterium group</taxon>
        <taxon>Agrobacterium</taxon>
    </lineage>
</organism>
<accession>A0A081CWG6</accession>
<dbReference type="InterPro" id="IPR011576">
    <property type="entry name" value="Pyridox_Oxase_N"/>
</dbReference>
<evidence type="ECO:0000259" key="1">
    <source>
        <dbReference type="Pfam" id="PF01243"/>
    </source>
</evidence>
<dbReference type="eggNOG" id="COG3576">
    <property type="taxonomic scope" value="Bacteria"/>
</dbReference>
<dbReference type="RefSeq" id="WP_045230552.1">
    <property type="nucleotide sequence ID" value="NZ_BBJU01000014.1"/>
</dbReference>
<dbReference type="OrthoDB" id="7867371at2"/>
<protein>
    <recommendedName>
        <fullName evidence="1">Pyridoxamine 5'-phosphate oxidase N-terminal domain-containing protein</fullName>
    </recommendedName>
</protein>
<reference evidence="2 3" key="1">
    <citation type="submission" date="2014-08" db="EMBL/GenBank/DDBJ databases">
        <title>Whole genome shotgun sequence of Rhizobium rubi NBRC 13261.</title>
        <authorList>
            <person name="Katano-Makiyama Y."/>
            <person name="Hosoyama A."/>
            <person name="Hashimoto M."/>
            <person name="Hosoyama Y."/>
            <person name="Noguchi M."/>
            <person name="Tsuchikane K."/>
            <person name="Uohara A."/>
            <person name="Ohji S."/>
            <person name="Ichikawa N."/>
            <person name="Kimura A."/>
            <person name="Yamazoe A."/>
            <person name="Fujita N."/>
        </authorList>
    </citation>
    <scope>NUCLEOTIDE SEQUENCE [LARGE SCALE GENOMIC DNA]</scope>
    <source>
        <strain evidence="2 3">NBRC 13261</strain>
    </source>
</reference>
<dbReference type="AlphaFoldDB" id="A0A081CWG6"/>
<dbReference type="EMBL" id="BBJU01000014">
    <property type="protein sequence ID" value="GAK71012.1"/>
    <property type="molecule type" value="Genomic_DNA"/>
</dbReference>
<dbReference type="PANTHER" id="PTHR40660:SF1">
    <property type="entry name" value="5'-PHOSPHATE OXIDASE PUTATIVE DOMAIN-CONTAINING PROTEIN-RELATED"/>
    <property type="match status" value="1"/>
</dbReference>
<gene>
    <name evidence="2" type="ORF">RRU01S_14_02360</name>
</gene>